<feature type="domain" description="Methyl-accepting transducer" evidence="6">
    <location>
        <begin position="361"/>
        <end position="604"/>
    </location>
</feature>
<dbReference type="PROSITE" id="PS50885">
    <property type="entry name" value="HAMP"/>
    <property type="match status" value="1"/>
</dbReference>
<dbReference type="FunFam" id="1.10.287.950:FF:000001">
    <property type="entry name" value="Methyl-accepting chemotaxis sensory transducer"/>
    <property type="match status" value="1"/>
</dbReference>
<dbReference type="SMART" id="SM00283">
    <property type="entry name" value="MA"/>
    <property type="match status" value="1"/>
</dbReference>
<keyword evidence="9" id="KW-1185">Reference proteome</keyword>
<dbReference type="InterPro" id="IPR003660">
    <property type="entry name" value="HAMP_dom"/>
</dbReference>
<evidence type="ECO:0000313" key="8">
    <source>
        <dbReference type="EMBL" id="PRO73838.1"/>
    </source>
</evidence>
<proteinExistence type="inferred from homology"/>
<dbReference type="PANTHER" id="PTHR32089">
    <property type="entry name" value="METHYL-ACCEPTING CHEMOTAXIS PROTEIN MCPB"/>
    <property type="match status" value="1"/>
</dbReference>
<keyword evidence="2 4" id="KW-0807">Transducer</keyword>
<evidence type="ECO:0000313" key="9">
    <source>
        <dbReference type="Proteomes" id="UP000238949"/>
    </source>
</evidence>
<dbReference type="InterPro" id="IPR004089">
    <property type="entry name" value="MCPsignal_dom"/>
</dbReference>
<dbReference type="GO" id="GO:0016020">
    <property type="term" value="C:membrane"/>
    <property type="evidence" value="ECO:0007669"/>
    <property type="project" value="UniProtKB-SubCell"/>
</dbReference>
<dbReference type="InterPro" id="IPR029151">
    <property type="entry name" value="Sensor-like_sf"/>
</dbReference>
<evidence type="ECO:0000256" key="4">
    <source>
        <dbReference type="PROSITE-ProRule" id="PRU00284"/>
    </source>
</evidence>
<comment type="caution">
    <text evidence="8">The sequence shown here is derived from an EMBL/GenBank/DDBJ whole genome shotgun (WGS) entry which is preliminary data.</text>
</comment>
<dbReference type="GO" id="GO:0007165">
    <property type="term" value="P:signal transduction"/>
    <property type="evidence" value="ECO:0007669"/>
    <property type="project" value="UniProtKB-KW"/>
</dbReference>
<dbReference type="CDD" id="cd06225">
    <property type="entry name" value="HAMP"/>
    <property type="match status" value="1"/>
</dbReference>
<keyword evidence="5" id="KW-0812">Transmembrane</keyword>
<dbReference type="PANTHER" id="PTHR32089:SF120">
    <property type="entry name" value="METHYL-ACCEPTING CHEMOTAXIS PROTEIN TLPQ"/>
    <property type="match status" value="1"/>
</dbReference>
<dbReference type="InterPro" id="IPR033462">
    <property type="entry name" value="Cache_3-Cache_2"/>
</dbReference>
<evidence type="ECO:0000259" key="7">
    <source>
        <dbReference type="PROSITE" id="PS50885"/>
    </source>
</evidence>
<evidence type="ECO:0000256" key="2">
    <source>
        <dbReference type="ARBA" id="ARBA00023224"/>
    </source>
</evidence>
<keyword evidence="5" id="KW-1133">Transmembrane helix</keyword>
<sequence>MSIQRKFLIAITVVIAAFAVVIAIITSVSASSEAEDKINQQKEQLSARLTNILTVTDSLMHERVVSSMKLLKERGNEMGIPSQGGEVMVKQTPATQLFIGGEAQANNFALVDGLTSVMGGTATLFSKTGDDFIRVSTNVIKDGERAIGTKLAPQGKAMAQIKQRKAYYGAVDILGSPYLTAYEPMFNAAQQVIGIWYVGYSADLNVLEEAITKSKLLEEGFVALKDSKGNLRMYSSHVNESLVNSALSNASDEWEVTVVPFEKWGYELILAASNDEKSALVTSAVLSILLKIIVVSGVILVALFYLIRHFVGKPLDEFIAVIYDLASGEGDLTFRFNANTSDEFGQMAKGFNKLLSQLQTTLRSVNQATDTMLSQSRQLNDTAVKSSSTVTELTGETSAIGDALTTLQENALAVSSNINHSNEAAGAADRDTRNSVSVLSATIKDIEAQAQNIDTSVQVINELAAASEQISGVMDVIRNIAEQTNLLALNAAIEAARAGEQGRGFAVVADEVRSLASRTQSSTEEIRVMIERLQQGSREAADKMQQNKDNAFATVQVTQNAGESLEKSLHAVATITELNQEAATMASRQASITEDVAKRLSSIQDVGNQNSEYARQVAQNCAQLVDEISSMQQQLKRYRF</sequence>
<evidence type="ECO:0000256" key="1">
    <source>
        <dbReference type="ARBA" id="ARBA00004370"/>
    </source>
</evidence>
<feature type="domain" description="HAMP" evidence="7">
    <location>
        <begin position="309"/>
        <end position="363"/>
    </location>
</feature>
<dbReference type="AlphaFoldDB" id="A0A2S9VBK1"/>
<dbReference type="SUPFAM" id="SSF103190">
    <property type="entry name" value="Sensory domain-like"/>
    <property type="match status" value="1"/>
</dbReference>
<dbReference type="Gene3D" id="1.10.287.950">
    <property type="entry name" value="Methyl-accepting chemotaxis protein"/>
    <property type="match status" value="1"/>
</dbReference>
<keyword evidence="5" id="KW-0472">Membrane</keyword>
<dbReference type="Pfam" id="PF17201">
    <property type="entry name" value="Cache_3-Cache_2"/>
    <property type="match status" value="1"/>
</dbReference>
<name>A0A2S9VBK1_9ALTE</name>
<protein>
    <submittedName>
        <fullName evidence="8">Methyl-accepting chemotaxis protein</fullName>
    </submittedName>
</protein>
<dbReference type="EMBL" id="PVNP01000082">
    <property type="protein sequence ID" value="PRO73838.1"/>
    <property type="molecule type" value="Genomic_DNA"/>
</dbReference>
<evidence type="ECO:0000256" key="5">
    <source>
        <dbReference type="SAM" id="Phobius"/>
    </source>
</evidence>
<comment type="similarity">
    <text evidence="3">Belongs to the methyl-accepting chemotaxis (MCP) protein family.</text>
</comment>
<dbReference type="PROSITE" id="PS50111">
    <property type="entry name" value="CHEMOTAXIS_TRANSDUC_2"/>
    <property type="match status" value="1"/>
</dbReference>
<reference evidence="9" key="1">
    <citation type="journal article" date="2020" name="Int. J. Syst. Evol. Microbiol.">
        <title>Alteromonas alba sp. nov., a marine bacterium isolated from the seawater of the West Pacific Ocean.</title>
        <authorList>
            <person name="Sun C."/>
            <person name="Wu Y.-H."/>
            <person name="Xamxidin M."/>
            <person name="Cheng H."/>
            <person name="Xu X.-W."/>
        </authorList>
    </citation>
    <scope>NUCLEOTIDE SEQUENCE [LARGE SCALE GENOMIC DNA]</scope>
    <source>
        <strain evidence="9">190</strain>
    </source>
</reference>
<feature type="transmembrane region" description="Helical" evidence="5">
    <location>
        <begin position="284"/>
        <end position="307"/>
    </location>
</feature>
<dbReference type="OrthoDB" id="9763018at2"/>
<gene>
    <name evidence="8" type="ORF">C6Y40_09165</name>
</gene>
<dbReference type="RefSeq" id="WP_105934338.1">
    <property type="nucleotide sequence ID" value="NZ_PVNP01000082.1"/>
</dbReference>
<evidence type="ECO:0000256" key="3">
    <source>
        <dbReference type="ARBA" id="ARBA00029447"/>
    </source>
</evidence>
<dbReference type="Pfam" id="PF00015">
    <property type="entry name" value="MCPsignal"/>
    <property type="match status" value="1"/>
</dbReference>
<evidence type="ECO:0000259" key="6">
    <source>
        <dbReference type="PROSITE" id="PS50111"/>
    </source>
</evidence>
<dbReference type="SUPFAM" id="SSF58104">
    <property type="entry name" value="Methyl-accepting chemotaxis protein (MCP) signaling domain"/>
    <property type="match status" value="1"/>
</dbReference>
<comment type="subcellular location">
    <subcellularLocation>
        <location evidence="1">Membrane</location>
    </subcellularLocation>
</comment>
<organism evidence="8 9">
    <name type="scientific">Alteromonas alba</name>
    <dbReference type="NCBI Taxonomy" id="2079529"/>
    <lineage>
        <taxon>Bacteria</taxon>
        <taxon>Pseudomonadati</taxon>
        <taxon>Pseudomonadota</taxon>
        <taxon>Gammaproteobacteria</taxon>
        <taxon>Alteromonadales</taxon>
        <taxon>Alteromonadaceae</taxon>
        <taxon>Alteromonas/Salinimonas group</taxon>
        <taxon>Alteromonas</taxon>
    </lineage>
</organism>
<dbReference type="Proteomes" id="UP000238949">
    <property type="component" value="Unassembled WGS sequence"/>
</dbReference>
<accession>A0A2S9VBK1</accession>
<dbReference type="Pfam" id="PF00672">
    <property type="entry name" value="HAMP"/>
    <property type="match status" value="1"/>
</dbReference>
<dbReference type="GO" id="GO:0006935">
    <property type="term" value="P:chemotaxis"/>
    <property type="evidence" value="ECO:0007669"/>
    <property type="project" value="UniProtKB-ARBA"/>
</dbReference>
<dbReference type="SMART" id="SM00304">
    <property type="entry name" value="HAMP"/>
    <property type="match status" value="1"/>
</dbReference>